<dbReference type="PRINTS" id="PR00946">
    <property type="entry name" value="HGSCAVENGER"/>
</dbReference>
<dbReference type="PROSITE" id="PS50846">
    <property type="entry name" value="HMA_2"/>
    <property type="match status" value="1"/>
</dbReference>
<dbReference type="PANTHER" id="PTHR46594:SF4">
    <property type="entry name" value="P-TYPE CATION-TRANSPORTING ATPASE"/>
    <property type="match status" value="1"/>
</dbReference>
<name>A0A1I3YT68_9PROT</name>
<keyword evidence="4" id="KW-1185">Reference proteome</keyword>
<dbReference type="RefSeq" id="WP_090697383.1">
    <property type="nucleotide sequence ID" value="NZ_FOSP01000004.1"/>
</dbReference>
<protein>
    <submittedName>
        <fullName evidence="3">Copper chaperone</fullName>
    </submittedName>
</protein>
<dbReference type="PANTHER" id="PTHR46594">
    <property type="entry name" value="P-TYPE CATION-TRANSPORTING ATPASE"/>
    <property type="match status" value="1"/>
</dbReference>
<dbReference type="Proteomes" id="UP000199533">
    <property type="component" value="Unassembled WGS sequence"/>
</dbReference>
<evidence type="ECO:0000256" key="1">
    <source>
        <dbReference type="ARBA" id="ARBA00022723"/>
    </source>
</evidence>
<dbReference type="InterPro" id="IPR006121">
    <property type="entry name" value="HMA_dom"/>
</dbReference>
<dbReference type="Gene3D" id="3.30.70.100">
    <property type="match status" value="1"/>
</dbReference>
<dbReference type="SUPFAM" id="SSF55008">
    <property type="entry name" value="HMA, heavy metal-associated domain"/>
    <property type="match status" value="1"/>
</dbReference>
<dbReference type="Pfam" id="PF00403">
    <property type="entry name" value="HMA"/>
    <property type="match status" value="1"/>
</dbReference>
<dbReference type="InterPro" id="IPR001802">
    <property type="entry name" value="MerP/CopZ"/>
</dbReference>
<reference evidence="4" key="1">
    <citation type="submission" date="2016-10" db="EMBL/GenBank/DDBJ databases">
        <authorList>
            <person name="Varghese N."/>
            <person name="Submissions S."/>
        </authorList>
    </citation>
    <scope>NUCLEOTIDE SEQUENCE [LARGE SCALE GENOMIC DNA]</scope>
    <source>
        <strain evidence="4">Nm69</strain>
    </source>
</reference>
<dbReference type="FunFam" id="3.30.70.100:FF:000001">
    <property type="entry name" value="ATPase copper transporting beta"/>
    <property type="match status" value="1"/>
</dbReference>
<dbReference type="STRING" id="52441.SAMN05216302_1004119"/>
<feature type="domain" description="HMA" evidence="2">
    <location>
        <begin position="4"/>
        <end position="70"/>
    </location>
</feature>
<evidence type="ECO:0000313" key="4">
    <source>
        <dbReference type="Proteomes" id="UP000199533"/>
    </source>
</evidence>
<dbReference type="CDD" id="cd00371">
    <property type="entry name" value="HMA"/>
    <property type="match status" value="1"/>
</dbReference>
<dbReference type="AlphaFoldDB" id="A0A1I3YT68"/>
<sequence>MQTTTTTLKIQGMTCGGCVNSVKTVLKNQTGVEKVEVSLDAAQAIIVHDPASASIDHLKKIIDDAGFEVTN</sequence>
<evidence type="ECO:0000313" key="3">
    <source>
        <dbReference type="EMBL" id="SFK34431.1"/>
    </source>
</evidence>
<accession>A0A1I3YT68</accession>
<dbReference type="OrthoDB" id="9813965at2"/>
<dbReference type="InterPro" id="IPR036163">
    <property type="entry name" value="HMA_dom_sf"/>
</dbReference>
<dbReference type="GO" id="GO:0046872">
    <property type="term" value="F:metal ion binding"/>
    <property type="evidence" value="ECO:0007669"/>
    <property type="project" value="UniProtKB-KW"/>
</dbReference>
<dbReference type="InterPro" id="IPR017969">
    <property type="entry name" value="Heavy-metal-associated_CS"/>
</dbReference>
<dbReference type="PROSITE" id="PS01047">
    <property type="entry name" value="HMA_1"/>
    <property type="match status" value="1"/>
</dbReference>
<dbReference type="EMBL" id="FOSP01000004">
    <property type="protein sequence ID" value="SFK34431.1"/>
    <property type="molecule type" value="Genomic_DNA"/>
</dbReference>
<proteinExistence type="predicted"/>
<evidence type="ECO:0000259" key="2">
    <source>
        <dbReference type="PROSITE" id="PS50846"/>
    </source>
</evidence>
<organism evidence="3 4">
    <name type="scientific">Nitrosomonas aestuarii</name>
    <dbReference type="NCBI Taxonomy" id="52441"/>
    <lineage>
        <taxon>Bacteria</taxon>
        <taxon>Pseudomonadati</taxon>
        <taxon>Pseudomonadota</taxon>
        <taxon>Betaproteobacteria</taxon>
        <taxon>Nitrosomonadales</taxon>
        <taxon>Nitrosomonadaceae</taxon>
        <taxon>Nitrosomonas</taxon>
    </lineage>
</organism>
<gene>
    <name evidence="3" type="ORF">SAMN05216302_1004119</name>
</gene>
<keyword evidence="1" id="KW-0479">Metal-binding</keyword>